<comment type="caution">
    <text evidence="1">The sequence shown here is derived from an EMBL/GenBank/DDBJ whole genome shotgun (WGS) entry which is preliminary data.</text>
</comment>
<name>A0ABU3CBV2_9FLAO</name>
<keyword evidence="2" id="KW-1185">Reference proteome</keyword>
<reference evidence="1 2" key="1">
    <citation type="submission" date="2023-09" db="EMBL/GenBank/DDBJ databases">
        <authorList>
            <person name="Rey-Velasco X."/>
        </authorList>
    </citation>
    <scope>NUCLEOTIDE SEQUENCE [LARGE SCALE GENOMIC DNA]</scope>
    <source>
        <strain evidence="1 2">F363</strain>
    </source>
</reference>
<dbReference type="Proteomes" id="UP001262889">
    <property type="component" value="Unassembled WGS sequence"/>
</dbReference>
<accession>A0ABU3CBV2</accession>
<proteinExistence type="predicted"/>
<sequence>MPATLIVTGNSPEEEIKKTKELSFIANNCSALEIERLGKMARSQKAREMLNKKWAFLKTFI</sequence>
<protein>
    <submittedName>
        <fullName evidence="1">Uncharacterized protein</fullName>
    </submittedName>
</protein>
<evidence type="ECO:0000313" key="2">
    <source>
        <dbReference type="Proteomes" id="UP001262889"/>
    </source>
</evidence>
<evidence type="ECO:0000313" key="1">
    <source>
        <dbReference type="EMBL" id="MDT0643692.1"/>
    </source>
</evidence>
<gene>
    <name evidence="1" type="ORF">RM553_12690</name>
</gene>
<organism evidence="1 2">
    <name type="scientific">Autumnicola tepida</name>
    <dbReference type="NCBI Taxonomy" id="3075595"/>
    <lineage>
        <taxon>Bacteria</taxon>
        <taxon>Pseudomonadati</taxon>
        <taxon>Bacteroidota</taxon>
        <taxon>Flavobacteriia</taxon>
        <taxon>Flavobacteriales</taxon>
        <taxon>Flavobacteriaceae</taxon>
        <taxon>Autumnicola</taxon>
    </lineage>
</organism>
<dbReference type="RefSeq" id="WP_311535310.1">
    <property type="nucleotide sequence ID" value="NZ_JAVRHQ010000015.1"/>
</dbReference>
<dbReference type="EMBL" id="JAVRHQ010000015">
    <property type="protein sequence ID" value="MDT0643692.1"/>
    <property type="molecule type" value="Genomic_DNA"/>
</dbReference>